<organism evidence="2 3">
    <name type="scientific">Sphingomonas pseudosanguinis</name>
    <dbReference type="NCBI Taxonomy" id="413712"/>
    <lineage>
        <taxon>Bacteria</taxon>
        <taxon>Pseudomonadati</taxon>
        <taxon>Pseudomonadota</taxon>
        <taxon>Alphaproteobacteria</taxon>
        <taxon>Sphingomonadales</taxon>
        <taxon>Sphingomonadaceae</taxon>
        <taxon>Sphingomonas</taxon>
    </lineage>
</organism>
<reference evidence="2 3" key="1">
    <citation type="submission" date="2020-08" db="EMBL/GenBank/DDBJ databases">
        <title>Genomic Encyclopedia of Type Strains, Phase IV (KMG-IV): sequencing the most valuable type-strain genomes for metagenomic binning, comparative biology and taxonomic classification.</title>
        <authorList>
            <person name="Goeker M."/>
        </authorList>
    </citation>
    <scope>NUCLEOTIDE SEQUENCE [LARGE SCALE GENOMIC DNA]</scope>
    <source>
        <strain evidence="2 3">DSM 19512</strain>
    </source>
</reference>
<accession>A0A7W6A8X9</accession>
<evidence type="ECO:0000256" key="1">
    <source>
        <dbReference type="SAM" id="MobiDB-lite"/>
    </source>
</evidence>
<proteinExistence type="predicted"/>
<dbReference type="Proteomes" id="UP000538670">
    <property type="component" value="Unassembled WGS sequence"/>
</dbReference>
<keyword evidence="3" id="KW-1185">Reference proteome</keyword>
<evidence type="ECO:0000313" key="3">
    <source>
        <dbReference type="Proteomes" id="UP000538670"/>
    </source>
</evidence>
<feature type="region of interest" description="Disordered" evidence="1">
    <location>
        <begin position="24"/>
        <end position="62"/>
    </location>
</feature>
<feature type="compositionally biased region" description="Basic and acidic residues" evidence="1">
    <location>
        <begin position="49"/>
        <end position="62"/>
    </location>
</feature>
<dbReference type="EMBL" id="JACIDH010000006">
    <property type="protein sequence ID" value="MBB3879377.1"/>
    <property type="molecule type" value="Genomic_DNA"/>
</dbReference>
<comment type="caution">
    <text evidence="2">The sequence shown here is derived from an EMBL/GenBank/DDBJ whole genome shotgun (WGS) entry which is preliminary data.</text>
</comment>
<name>A0A7W6A8X9_9SPHN</name>
<protein>
    <submittedName>
        <fullName evidence="2">Uncharacterized protein</fullName>
    </submittedName>
</protein>
<sequence>MLLYPSRATVAALRLGRRRAVPKCQVSPPDRTRCADPETFGRLSARQPAFDRSDDTVPKITR</sequence>
<dbReference type="AlphaFoldDB" id="A0A7W6A8X9"/>
<gene>
    <name evidence="2" type="ORF">GGR48_001804</name>
</gene>
<evidence type="ECO:0000313" key="2">
    <source>
        <dbReference type="EMBL" id="MBB3879377.1"/>
    </source>
</evidence>